<feature type="region of interest" description="Disordered" evidence="1">
    <location>
        <begin position="179"/>
        <end position="214"/>
    </location>
</feature>
<dbReference type="InterPro" id="IPR018392">
    <property type="entry name" value="LysM"/>
</dbReference>
<feature type="domain" description="LysM" evidence="2">
    <location>
        <begin position="123"/>
        <end position="170"/>
    </location>
</feature>
<dbReference type="Gene3D" id="1.25.40.10">
    <property type="entry name" value="Tetratricopeptide repeat domain"/>
    <property type="match status" value="1"/>
</dbReference>
<dbReference type="EMBL" id="JPLA01000049">
    <property type="protein sequence ID" value="KLD62300.1"/>
    <property type="molecule type" value="Genomic_DNA"/>
</dbReference>
<evidence type="ECO:0000259" key="2">
    <source>
        <dbReference type="PROSITE" id="PS51782"/>
    </source>
</evidence>
<evidence type="ECO:0000256" key="1">
    <source>
        <dbReference type="SAM" id="MobiDB-lite"/>
    </source>
</evidence>
<dbReference type="RefSeq" id="WP_046972977.1">
    <property type="nucleotide sequence ID" value="NZ_JPLA01000049.1"/>
</dbReference>
<comment type="caution">
    <text evidence="3">The sequence shown here is derived from an EMBL/GenBank/DDBJ whole genome shotgun (WGS) entry which is preliminary data.</text>
</comment>
<sequence>MTLARSMETMHPMLPRTLRITLCIALLAITGCAQMSNLKSKPGNAPSGTSSTAPATHDHDAADDNESLSLSAISNTYFLHGRYTEGEQQLRQYLAKYPTDRSAQTLLRQLTVDPNSALGKQSRSYVVVAGDSYSTLAARSLGDSSFFLLLARYNGSTNPSSLHAGDTIRLPQSTLRASWAAEPAPAKTAAPSRGTAPTAAVASTDAAPAGESPAAKAQRLQQESVALSQQGKNAQALTRLDQALTIDPHLKPAGNQALREQLLGSYHERAVVLYRDQKLDQAIALWDRVLAIDPSYERAVIYRARAVELQHRLKQL</sequence>
<evidence type="ECO:0000313" key="4">
    <source>
        <dbReference type="Proteomes" id="UP000035481"/>
    </source>
</evidence>
<dbReference type="PATRIC" id="fig|1440762.4.peg.3025"/>
<accession>A0A0G9GXM0</accession>
<dbReference type="PROSITE" id="PS51782">
    <property type="entry name" value="LYSM"/>
    <property type="match status" value="1"/>
</dbReference>
<organism evidence="3 4">
    <name type="scientific">Dyella japonica DSM 16301</name>
    <dbReference type="NCBI Taxonomy" id="1440762"/>
    <lineage>
        <taxon>Bacteria</taxon>
        <taxon>Pseudomonadati</taxon>
        <taxon>Pseudomonadota</taxon>
        <taxon>Gammaproteobacteria</taxon>
        <taxon>Lysobacterales</taxon>
        <taxon>Rhodanobacteraceae</taxon>
        <taxon>Dyella</taxon>
    </lineage>
</organism>
<feature type="region of interest" description="Disordered" evidence="1">
    <location>
        <begin position="38"/>
        <end position="65"/>
    </location>
</feature>
<reference evidence="3 4" key="1">
    <citation type="journal article" date="2015" name="Antonie Van Leeuwenhoek">
        <title>A phylogenomic and molecular marker based taxonomic framework for the order Xanthomonadales: proposal to transfer the families Algiphilaceae and Solimonadaceae to the order Nevskiales ord. nov. and to create a new family within the order Xanthomonadales, the family Rhodanobacteraceae fam. nov., containing the genus Rhodanobacter and its closest relatives.</title>
        <authorList>
            <person name="Naushad S."/>
            <person name="Adeolu M."/>
            <person name="Wong S."/>
            <person name="Sohail M."/>
            <person name="Schellhorn H.E."/>
            <person name="Gupta R.S."/>
        </authorList>
    </citation>
    <scope>NUCLEOTIDE SEQUENCE [LARGE SCALE GENOMIC DNA]</scope>
    <source>
        <strain evidence="3 4">DSM 16301</strain>
    </source>
</reference>
<gene>
    <name evidence="3" type="ORF">Y882_16495</name>
</gene>
<dbReference type="OrthoDB" id="5947215at2"/>
<proteinExistence type="predicted"/>
<name>A0A0G9GXM0_9GAMM</name>
<dbReference type="SMART" id="SM00028">
    <property type="entry name" value="TPR"/>
    <property type="match status" value="3"/>
</dbReference>
<dbReference type="AlphaFoldDB" id="A0A0G9GXM0"/>
<dbReference type="InterPro" id="IPR019734">
    <property type="entry name" value="TPR_rpt"/>
</dbReference>
<dbReference type="Proteomes" id="UP000035481">
    <property type="component" value="Unassembled WGS sequence"/>
</dbReference>
<protein>
    <submittedName>
        <fullName evidence="3">Peptidoglycan-binding protein</fullName>
    </submittedName>
</protein>
<evidence type="ECO:0000313" key="3">
    <source>
        <dbReference type="EMBL" id="KLD62300.1"/>
    </source>
</evidence>
<dbReference type="CDD" id="cd00118">
    <property type="entry name" value="LysM"/>
    <property type="match status" value="1"/>
</dbReference>
<dbReference type="SUPFAM" id="SSF48452">
    <property type="entry name" value="TPR-like"/>
    <property type="match status" value="1"/>
</dbReference>
<dbReference type="InterPro" id="IPR036779">
    <property type="entry name" value="LysM_dom_sf"/>
</dbReference>
<dbReference type="InterPro" id="IPR011990">
    <property type="entry name" value="TPR-like_helical_dom_sf"/>
</dbReference>
<dbReference type="PROSITE" id="PS51257">
    <property type="entry name" value="PROKAR_LIPOPROTEIN"/>
    <property type="match status" value="1"/>
</dbReference>
<dbReference type="Gene3D" id="3.10.350.10">
    <property type="entry name" value="LysM domain"/>
    <property type="match status" value="1"/>
</dbReference>